<comment type="caution">
    <text evidence="7">The sequence shown here is derived from an EMBL/GenBank/DDBJ whole genome shotgun (WGS) entry which is preliminary data.</text>
</comment>
<evidence type="ECO:0000256" key="5">
    <source>
        <dbReference type="SAM" id="Phobius"/>
    </source>
</evidence>
<dbReference type="EMBL" id="JADEWL010000007">
    <property type="protein sequence ID" value="MBE9211767.1"/>
    <property type="molecule type" value="Genomic_DNA"/>
</dbReference>
<name>A0A8J7K1E2_9CYAN</name>
<dbReference type="SUPFAM" id="SSF117892">
    <property type="entry name" value="Band 7/SPFH domain"/>
    <property type="match status" value="1"/>
</dbReference>
<dbReference type="InterPro" id="IPR036013">
    <property type="entry name" value="Band_7/SPFH_dom_sf"/>
</dbReference>
<dbReference type="SMART" id="SM00244">
    <property type="entry name" value="PHB"/>
    <property type="match status" value="1"/>
</dbReference>
<evidence type="ECO:0000313" key="8">
    <source>
        <dbReference type="Proteomes" id="UP000620559"/>
    </source>
</evidence>
<comment type="similarity">
    <text evidence="2">Belongs to the band 7/mec-2 family. Flotillin subfamily.</text>
</comment>
<reference evidence="7" key="1">
    <citation type="submission" date="2020-10" db="EMBL/GenBank/DDBJ databases">
        <authorList>
            <person name="Castelo-Branco R."/>
            <person name="Eusebio N."/>
            <person name="Adriana R."/>
            <person name="Vieira A."/>
            <person name="Brugerolle De Fraissinette N."/>
            <person name="Rezende De Castro R."/>
            <person name="Schneider M.P."/>
            <person name="Vasconcelos V."/>
            <person name="Leao P.N."/>
        </authorList>
    </citation>
    <scope>NUCLEOTIDE SEQUENCE</scope>
    <source>
        <strain evidence="7">LEGE 06105</strain>
    </source>
</reference>
<dbReference type="InterPro" id="IPR027705">
    <property type="entry name" value="Flotillin_fam"/>
</dbReference>
<dbReference type="GO" id="GO:0005886">
    <property type="term" value="C:plasma membrane"/>
    <property type="evidence" value="ECO:0007669"/>
    <property type="project" value="TreeGrafter"/>
</dbReference>
<comment type="subcellular location">
    <subcellularLocation>
        <location evidence="1">Membrane</location>
    </subcellularLocation>
</comment>
<dbReference type="Pfam" id="PF01145">
    <property type="entry name" value="Band_7"/>
    <property type="match status" value="1"/>
</dbReference>
<evidence type="ECO:0000256" key="1">
    <source>
        <dbReference type="ARBA" id="ARBA00004370"/>
    </source>
</evidence>
<keyword evidence="4" id="KW-0175">Coiled coil</keyword>
<keyword evidence="8" id="KW-1185">Reference proteome</keyword>
<evidence type="ECO:0000256" key="2">
    <source>
        <dbReference type="ARBA" id="ARBA00007161"/>
    </source>
</evidence>
<gene>
    <name evidence="7" type="ORF">IQ247_03380</name>
</gene>
<accession>A0A8J7K1E2</accession>
<sequence>MNSYFENNNVAVVQIAQVPVSTPTRVQMSRIDGLLATSIPIALAIFAGVTAVLFLKSFLCICKPNEVVIISGRKYKAKDGHQIGYRVLPGGRAIRIPILETIKRMDVTTMPVRVEVTNAYSRGGTPLNIQAIANVKISGDPNIVGNAIERFLDCDRSTIARVAQETLEGNLRGVVATLTPEQVNEDRLQFAERIASDVSRDLMKLGLQIDTLKIQSVSDDVDYLRSIGRKSIAHVIRDAEIAESDAIGEAERIEAECQQQAEVAKTQHRIIVVEKENELRQIKAKLEQQAKSEEEITIAAANEKRAKFEQTLQKIRAELERLRLEADTVLPAEAKGQAQELLARGQAAALSENALAAAQVNEIFAQVWNHTGVDAGELFMIQQLEMILNQATQIPRRLQLEHINVVDNGDGKSLASLMKVYPEILTQFLEMMNQTLGIDVIGTLNRSQERRLLASTETLDS</sequence>
<evidence type="ECO:0000256" key="4">
    <source>
        <dbReference type="SAM" id="Coils"/>
    </source>
</evidence>
<dbReference type="GO" id="GO:0002020">
    <property type="term" value="F:protease binding"/>
    <property type="evidence" value="ECO:0007669"/>
    <property type="project" value="TreeGrafter"/>
</dbReference>
<feature type="coiled-coil region" evidence="4">
    <location>
        <begin position="272"/>
        <end position="325"/>
    </location>
</feature>
<keyword evidence="5" id="KW-1133">Transmembrane helix</keyword>
<evidence type="ECO:0000256" key="3">
    <source>
        <dbReference type="ARBA" id="ARBA00023136"/>
    </source>
</evidence>
<dbReference type="Gene3D" id="3.30.479.30">
    <property type="entry name" value="Band 7 domain"/>
    <property type="match status" value="1"/>
</dbReference>
<dbReference type="AlphaFoldDB" id="A0A8J7K1E2"/>
<dbReference type="Proteomes" id="UP000620559">
    <property type="component" value="Unassembled WGS sequence"/>
</dbReference>
<keyword evidence="3 5" id="KW-0472">Membrane</keyword>
<dbReference type="InterPro" id="IPR001107">
    <property type="entry name" value="Band_7"/>
</dbReference>
<evidence type="ECO:0000313" key="7">
    <source>
        <dbReference type="EMBL" id="MBE9211767.1"/>
    </source>
</evidence>
<dbReference type="PANTHER" id="PTHR13806:SF46">
    <property type="entry name" value="FLOTILLIN-1-RELATED"/>
    <property type="match status" value="1"/>
</dbReference>
<proteinExistence type="inferred from homology"/>
<organism evidence="7 8">
    <name type="scientific">Plectonema cf. radiosum LEGE 06105</name>
    <dbReference type="NCBI Taxonomy" id="945769"/>
    <lineage>
        <taxon>Bacteria</taxon>
        <taxon>Bacillati</taxon>
        <taxon>Cyanobacteriota</taxon>
        <taxon>Cyanophyceae</taxon>
        <taxon>Oscillatoriophycideae</taxon>
        <taxon>Oscillatoriales</taxon>
        <taxon>Microcoleaceae</taxon>
        <taxon>Plectonema</taxon>
    </lineage>
</organism>
<feature type="domain" description="Band 7" evidence="6">
    <location>
        <begin position="57"/>
        <end position="231"/>
    </location>
</feature>
<protein>
    <submittedName>
        <fullName evidence="7">Flotillin family protein</fullName>
    </submittedName>
</protein>
<feature type="transmembrane region" description="Helical" evidence="5">
    <location>
        <begin position="34"/>
        <end position="55"/>
    </location>
</feature>
<keyword evidence="5" id="KW-0812">Transmembrane</keyword>
<dbReference type="RefSeq" id="WP_193917055.1">
    <property type="nucleotide sequence ID" value="NZ_JADEWL010000007.1"/>
</dbReference>
<dbReference type="PANTHER" id="PTHR13806">
    <property type="entry name" value="FLOTILLIN-RELATED"/>
    <property type="match status" value="1"/>
</dbReference>
<dbReference type="GO" id="GO:0072659">
    <property type="term" value="P:protein localization to plasma membrane"/>
    <property type="evidence" value="ECO:0007669"/>
    <property type="project" value="TreeGrafter"/>
</dbReference>
<evidence type="ECO:0000259" key="6">
    <source>
        <dbReference type="SMART" id="SM00244"/>
    </source>
</evidence>
<dbReference type="CDD" id="cd03399">
    <property type="entry name" value="SPFH_flotillin"/>
    <property type="match status" value="1"/>
</dbReference>